<dbReference type="InterPro" id="IPR023408">
    <property type="entry name" value="MscS_beta-dom_sf"/>
</dbReference>
<dbReference type="Gene3D" id="3.30.70.100">
    <property type="match status" value="1"/>
</dbReference>
<dbReference type="GO" id="GO:0008381">
    <property type="term" value="F:mechanosensitive monoatomic ion channel activity"/>
    <property type="evidence" value="ECO:0007669"/>
    <property type="project" value="InterPro"/>
</dbReference>
<dbReference type="Proteomes" id="UP000886058">
    <property type="component" value="Unassembled WGS sequence"/>
</dbReference>
<feature type="compositionally biased region" description="Basic and acidic residues" evidence="6">
    <location>
        <begin position="272"/>
        <end position="284"/>
    </location>
</feature>
<dbReference type="InterPro" id="IPR045275">
    <property type="entry name" value="MscS_archaea/bacteria_type"/>
</dbReference>
<evidence type="ECO:0000256" key="3">
    <source>
        <dbReference type="ARBA" id="ARBA00022692"/>
    </source>
</evidence>
<evidence type="ECO:0000313" key="9">
    <source>
        <dbReference type="EMBL" id="HHE31344.1"/>
    </source>
</evidence>
<feature type="transmembrane region" description="Helical" evidence="7">
    <location>
        <begin position="46"/>
        <end position="65"/>
    </location>
</feature>
<feature type="region of interest" description="Disordered" evidence="6">
    <location>
        <begin position="260"/>
        <end position="284"/>
    </location>
</feature>
<dbReference type="Pfam" id="PF00924">
    <property type="entry name" value="MS_channel_2nd"/>
    <property type="match status" value="1"/>
</dbReference>
<dbReference type="InterPro" id="IPR010920">
    <property type="entry name" value="LSM_dom_sf"/>
</dbReference>
<reference evidence="9" key="1">
    <citation type="journal article" date="2020" name="mSystems">
        <title>Genome- and Community-Level Interaction Insights into Carbon Utilization and Element Cycling Functions of Hydrothermarchaeota in Hydrothermal Sediment.</title>
        <authorList>
            <person name="Zhou Z."/>
            <person name="Liu Y."/>
            <person name="Xu W."/>
            <person name="Pan J."/>
            <person name="Luo Z.H."/>
            <person name="Li M."/>
        </authorList>
    </citation>
    <scope>NUCLEOTIDE SEQUENCE [LARGE SCALE GENOMIC DNA]</scope>
    <source>
        <strain evidence="9">HyVt-633</strain>
    </source>
</reference>
<organism evidence="9">
    <name type="scientific">Chlorobaculum parvum</name>
    <dbReference type="NCBI Taxonomy" id="274539"/>
    <lineage>
        <taxon>Bacteria</taxon>
        <taxon>Pseudomonadati</taxon>
        <taxon>Chlorobiota</taxon>
        <taxon>Chlorobiia</taxon>
        <taxon>Chlorobiales</taxon>
        <taxon>Chlorobiaceae</taxon>
        <taxon>Chlorobaculum</taxon>
    </lineage>
</organism>
<accession>A0A7C5HIE3</accession>
<evidence type="ECO:0000256" key="5">
    <source>
        <dbReference type="ARBA" id="ARBA00023136"/>
    </source>
</evidence>
<feature type="domain" description="Mechanosensitive ion channel MscS" evidence="8">
    <location>
        <begin position="91"/>
        <end position="153"/>
    </location>
</feature>
<comment type="subcellular location">
    <subcellularLocation>
        <location evidence="1">Cell membrane</location>
        <topology evidence="1">Multi-pass membrane protein</topology>
    </subcellularLocation>
</comment>
<evidence type="ECO:0000256" key="7">
    <source>
        <dbReference type="SAM" id="Phobius"/>
    </source>
</evidence>
<keyword evidence="5 7" id="KW-0472">Membrane</keyword>
<evidence type="ECO:0000256" key="2">
    <source>
        <dbReference type="ARBA" id="ARBA00022475"/>
    </source>
</evidence>
<dbReference type="GO" id="GO:0005886">
    <property type="term" value="C:plasma membrane"/>
    <property type="evidence" value="ECO:0007669"/>
    <property type="project" value="UniProtKB-SubCell"/>
</dbReference>
<dbReference type="PANTHER" id="PTHR30221:SF18">
    <property type="entry name" value="SLL0590 PROTEIN"/>
    <property type="match status" value="1"/>
</dbReference>
<protein>
    <submittedName>
        <fullName evidence="9">Mechanosensitive ion channel</fullName>
    </submittedName>
</protein>
<dbReference type="AlphaFoldDB" id="A0A7C5HIE3"/>
<gene>
    <name evidence="9" type="ORF">ENL07_01550</name>
</gene>
<feature type="region of interest" description="Disordered" evidence="6">
    <location>
        <begin position="303"/>
        <end position="352"/>
    </location>
</feature>
<evidence type="ECO:0000256" key="1">
    <source>
        <dbReference type="ARBA" id="ARBA00004651"/>
    </source>
</evidence>
<proteinExistence type="predicted"/>
<dbReference type="InterPro" id="IPR006685">
    <property type="entry name" value="MscS_channel_2nd"/>
</dbReference>
<keyword evidence="2" id="KW-1003">Cell membrane</keyword>
<evidence type="ECO:0000256" key="6">
    <source>
        <dbReference type="SAM" id="MobiDB-lite"/>
    </source>
</evidence>
<dbReference type="SUPFAM" id="SSF50182">
    <property type="entry name" value="Sm-like ribonucleoproteins"/>
    <property type="match status" value="1"/>
</dbReference>
<dbReference type="SUPFAM" id="SSF82689">
    <property type="entry name" value="Mechanosensitive channel protein MscS (YggB), C-terminal domain"/>
    <property type="match status" value="1"/>
</dbReference>
<keyword evidence="4 7" id="KW-1133">Transmembrane helix</keyword>
<dbReference type="PANTHER" id="PTHR30221">
    <property type="entry name" value="SMALL-CONDUCTANCE MECHANOSENSITIVE CHANNEL"/>
    <property type="match status" value="1"/>
</dbReference>
<feature type="transmembrane region" description="Helical" evidence="7">
    <location>
        <begin position="77"/>
        <end position="102"/>
    </location>
</feature>
<evidence type="ECO:0000256" key="4">
    <source>
        <dbReference type="ARBA" id="ARBA00022989"/>
    </source>
</evidence>
<dbReference type="Gene3D" id="2.30.30.60">
    <property type="match status" value="1"/>
</dbReference>
<dbReference type="InterPro" id="IPR011066">
    <property type="entry name" value="MscS_channel_C_sf"/>
</dbReference>
<comment type="caution">
    <text evidence="9">The sequence shown here is derived from an EMBL/GenBank/DDBJ whole genome shotgun (WGS) entry which is preliminary data.</text>
</comment>
<evidence type="ECO:0000259" key="8">
    <source>
        <dbReference type="Pfam" id="PF00924"/>
    </source>
</evidence>
<keyword evidence="3 7" id="KW-0812">Transmembrane</keyword>
<feature type="transmembrane region" description="Helical" evidence="7">
    <location>
        <begin position="6"/>
        <end position="25"/>
    </location>
</feature>
<dbReference type="EMBL" id="DRSQ01000034">
    <property type="protein sequence ID" value="HHE31344.1"/>
    <property type="molecule type" value="Genomic_DNA"/>
</dbReference>
<sequence>MLEKLISFAPFIGTVTVIGGLLWGVHWLLIKRHPDFGSERKFSRQLIMLGLSLLGIIVSVLVLPMSDSSRNQLLTLIGLILSGLFAFSSSTVIANLMGGVLLRITKPFRVGDFIRIGDHFGRVSERGLFDTEIQTESRELISLPNSYCITNPVTTTRSSGTIISSSLSLGYDLDHRQVESLLIEAAKTSGLVEPFVHILELGNFSVTYRVSGLLEDPKRLISARSKLYASVLDTLHSKGVEIMSPTFMNQRRLSDDAKIIPPVPARPKVEKRKPSAEDIAFDKAEKAEKLEKEKKQIRQEIEKQEASLKEATSEEEKKSAQEKIKQLAERLKALEEEPKKEDDEKPKAKPGV</sequence>
<name>A0A7C5HIE3_9CHLB</name>